<keyword evidence="3 5" id="KW-0067">ATP-binding</keyword>
<dbReference type="InterPro" id="IPR027417">
    <property type="entry name" value="P-loop_NTPase"/>
</dbReference>
<evidence type="ECO:0000256" key="1">
    <source>
        <dbReference type="ARBA" id="ARBA00022448"/>
    </source>
</evidence>
<reference evidence="5" key="1">
    <citation type="submission" date="2021-11" db="EMBL/GenBank/DDBJ databases">
        <title>Isoprene-degrading acetogen.</title>
        <authorList>
            <person name="Yang Y."/>
            <person name="Jin H."/>
            <person name="Yan J."/>
        </authorList>
    </citation>
    <scope>NUCLEOTIDE SEQUENCE</scope>
    <source>
        <strain evidence="5">Berkeley</strain>
    </source>
</reference>
<dbReference type="InterPro" id="IPR003593">
    <property type="entry name" value="AAA+_ATPase"/>
</dbReference>
<dbReference type="Gene3D" id="3.40.50.300">
    <property type="entry name" value="P-loop containing nucleotide triphosphate hydrolases"/>
    <property type="match status" value="1"/>
</dbReference>
<name>A0ABY6HFI7_9FIRM</name>
<dbReference type="InterPro" id="IPR003439">
    <property type="entry name" value="ABC_transporter-like_ATP-bd"/>
</dbReference>
<keyword evidence="1" id="KW-0813">Transport</keyword>
<dbReference type="SUPFAM" id="SSF52540">
    <property type="entry name" value="P-loop containing nucleoside triphosphate hydrolases"/>
    <property type="match status" value="1"/>
</dbReference>
<dbReference type="PANTHER" id="PTHR42734:SF19">
    <property type="entry name" value="IRON COMPOUNDS ABC TRANSPORTER, ATP-BINDING PROTEIN"/>
    <property type="match status" value="1"/>
</dbReference>
<keyword evidence="6" id="KW-1185">Reference proteome</keyword>
<gene>
    <name evidence="5" type="ORF">LNN31_02350</name>
</gene>
<evidence type="ECO:0000256" key="3">
    <source>
        <dbReference type="ARBA" id="ARBA00022840"/>
    </source>
</evidence>
<evidence type="ECO:0000259" key="4">
    <source>
        <dbReference type="PROSITE" id="PS50893"/>
    </source>
</evidence>
<dbReference type="GO" id="GO:0005524">
    <property type="term" value="F:ATP binding"/>
    <property type="evidence" value="ECO:0007669"/>
    <property type="project" value="UniProtKB-KW"/>
</dbReference>
<evidence type="ECO:0000313" key="6">
    <source>
        <dbReference type="Proteomes" id="UP001163550"/>
    </source>
</evidence>
<dbReference type="EMBL" id="CP087994">
    <property type="protein sequence ID" value="UYO63306.1"/>
    <property type="molecule type" value="Genomic_DNA"/>
</dbReference>
<proteinExistence type="predicted"/>
<feature type="domain" description="ABC transporter" evidence="4">
    <location>
        <begin position="3"/>
        <end position="237"/>
    </location>
</feature>
<dbReference type="InterPro" id="IPR050153">
    <property type="entry name" value="Metal_Ion_Import_ABC"/>
</dbReference>
<organism evidence="5 6">
    <name type="scientific">Acetobacterium wieringae</name>
    <dbReference type="NCBI Taxonomy" id="52694"/>
    <lineage>
        <taxon>Bacteria</taxon>
        <taxon>Bacillati</taxon>
        <taxon>Bacillota</taxon>
        <taxon>Clostridia</taxon>
        <taxon>Eubacteriales</taxon>
        <taxon>Eubacteriaceae</taxon>
        <taxon>Acetobacterium</taxon>
    </lineage>
</organism>
<dbReference type="Proteomes" id="UP001163550">
    <property type="component" value="Chromosome"/>
</dbReference>
<dbReference type="PANTHER" id="PTHR42734">
    <property type="entry name" value="METAL TRANSPORT SYSTEM ATP-BINDING PROTEIN TM_0124-RELATED"/>
    <property type="match status" value="1"/>
</dbReference>
<sequence length="256" mass="28927">MHLAVIDGSFGYHSENKILSQISFELDQGRIMTILGQNGIGKTTLLKCMMGLLKWQDGETRVDNQRFTSMLERDGIGYVPQAHKTVFAFSVFDMVTMGRSRHVSIFGMPSKLDRERVMSALEIVGITDLKDQLCSQLSGGQLQLVYIARALANEPKILIMDEPESHLDFKNQFLILKLIQRLKEEQGISCIINTHYPEHALRISDDTLLLGKGQYRFGPSQEMITEANIKKYFEVNAKIYAIPGLSTHQKAFTVVD</sequence>
<evidence type="ECO:0000256" key="2">
    <source>
        <dbReference type="ARBA" id="ARBA00022741"/>
    </source>
</evidence>
<dbReference type="RefSeq" id="WP_228878885.1">
    <property type="nucleotide sequence ID" value="NZ_CABIIK010000009.1"/>
</dbReference>
<dbReference type="PROSITE" id="PS50893">
    <property type="entry name" value="ABC_TRANSPORTER_2"/>
    <property type="match status" value="1"/>
</dbReference>
<dbReference type="Pfam" id="PF00005">
    <property type="entry name" value="ABC_tran"/>
    <property type="match status" value="1"/>
</dbReference>
<protein>
    <submittedName>
        <fullName evidence="5">ABC transporter ATP-binding protein</fullName>
    </submittedName>
</protein>
<accession>A0ABY6HFI7</accession>
<evidence type="ECO:0000313" key="5">
    <source>
        <dbReference type="EMBL" id="UYO63306.1"/>
    </source>
</evidence>
<dbReference type="SMART" id="SM00382">
    <property type="entry name" value="AAA"/>
    <property type="match status" value="1"/>
</dbReference>
<keyword evidence="2" id="KW-0547">Nucleotide-binding</keyword>